<comment type="subcellular location">
    <subcellularLocation>
        <location evidence="8">Cytoplasm</location>
    </subcellularLocation>
</comment>
<dbReference type="RefSeq" id="WP_109719361.1">
    <property type="nucleotide sequence ID" value="NZ_QEQK01000004.1"/>
</dbReference>
<comment type="catalytic activity">
    <reaction evidence="6 8">
        <text>dCMP + ATP = dCDP + ADP</text>
        <dbReference type="Rhea" id="RHEA:25094"/>
        <dbReference type="ChEBI" id="CHEBI:30616"/>
        <dbReference type="ChEBI" id="CHEBI:57566"/>
        <dbReference type="ChEBI" id="CHEBI:58593"/>
        <dbReference type="ChEBI" id="CHEBI:456216"/>
        <dbReference type="EC" id="2.7.4.25"/>
    </reaction>
</comment>
<dbReference type="InterPro" id="IPR003136">
    <property type="entry name" value="Cytidylate_kin"/>
</dbReference>
<evidence type="ECO:0000256" key="8">
    <source>
        <dbReference type="HAMAP-Rule" id="MF_00238"/>
    </source>
</evidence>
<dbReference type="Pfam" id="PF02224">
    <property type="entry name" value="Cytidylate_kin"/>
    <property type="match status" value="1"/>
</dbReference>
<reference evidence="10 11" key="1">
    <citation type="submission" date="2018-05" db="EMBL/GenBank/DDBJ databases">
        <title>Abyssibacter profundi OUC007T gen. nov., sp. nov, a marine bacterium isolated from seawater of the Mariana Trench.</title>
        <authorList>
            <person name="Zhou S."/>
        </authorList>
    </citation>
    <scope>NUCLEOTIDE SEQUENCE [LARGE SCALE GENOMIC DNA]</scope>
    <source>
        <strain evidence="10 11">OUC007</strain>
    </source>
</reference>
<evidence type="ECO:0000256" key="5">
    <source>
        <dbReference type="ARBA" id="ARBA00022840"/>
    </source>
</evidence>
<gene>
    <name evidence="8" type="primary">cmk</name>
    <name evidence="10" type="ORF">DEH80_04865</name>
</gene>
<name>A0A363UN02_9GAMM</name>
<evidence type="ECO:0000259" key="9">
    <source>
        <dbReference type="Pfam" id="PF02224"/>
    </source>
</evidence>
<dbReference type="CDD" id="cd02020">
    <property type="entry name" value="CMPK"/>
    <property type="match status" value="1"/>
</dbReference>
<keyword evidence="11" id="KW-1185">Reference proteome</keyword>
<keyword evidence="4 8" id="KW-0418">Kinase</keyword>
<protein>
    <recommendedName>
        <fullName evidence="8">Cytidylate kinase</fullName>
        <shortName evidence="8">CK</shortName>
        <ecNumber evidence="8">2.7.4.25</ecNumber>
    </recommendedName>
    <alternativeName>
        <fullName evidence="8">Cytidine monophosphate kinase</fullName>
        <shortName evidence="8">CMP kinase</shortName>
    </alternativeName>
</protein>
<dbReference type="AlphaFoldDB" id="A0A363UN02"/>
<keyword evidence="8" id="KW-0963">Cytoplasm</keyword>
<proteinExistence type="inferred from homology"/>
<organism evidence="10 11">
    <name type="scientific">Abyssibacter profundi</name>
    <dbReference type="NCBI Taxonomy" id="2182787"/>
    <lineage>
        <taxon>Bacteria</taxon>
        <taxon>Pseudomonadati</taxon>
        <taxon>Pseudomonadota</taxon>
        <taxon>Gammaproteobacteria</taxon>
        <taxon>Chromatiales</taxon>
        <taxon>Oceanococcaceae</taxon>
        <taxon>Abyssibacter</taxon>
    </lineage>
</organism>
<evidence type="ECO:0000256" key="3">
    <source>
        <dbReference type="ARBA" id="ARBA00022741"/>
    </source>
</evidence>
<evidence type="ECO:0000313" key="10">
    <source>
        <dbReference type="EMBL" id="PWN56764.1"/>
    </source>
</evidence>
<evidence type="ECO:0000256" key="4">
    <source>
        <dbReference type="ARBA" id="ARBA00022777"/>
    </source>
</evidence>
<dbReference type="EC" id="2.7.4.25" evidence="8"/>
<comment type="similarity">
    <text evidence="1 8">Belongs to the cytidylate kinase family. Type 1 subfamily.</text>
</comment>
<dbReference type="GO" id="GO:0006220">
    <property type="term" value="P:pyrimidine nucleotide metabolic process"/>
    <property type="evidence" value="ECO:0007669"/>
    <property type="project" value="UniProtKB-UniRule"/>
</dbReference>
<dbReference type="EMBL" id="QEQK01000004">
    <property type="protein sequence ID" value="PWN56764.1"/>
    <property type="molecule type" value="Genomic_DNA"/>
</dbReference>
<dbReference type="GO" id="GO:0005829">
    <property type="term" value="C:cytosol"/>
    <property type="evidence" value="ECO:0007669"/>
    <property type="project" value="TreeGrafter"/>
</dbReference>
<dbReference type="HAMAP" id="MF_00238">
    <property type="entry name" value="Cytidyl_kinase_type1"/>
    <property type="match status" value="1"/>
</dbReference>
<sequence>MTAQAPVIAIDGPSGVGKGTLALSVSQAQQWHLLDSGALYRLVALSALRRGTALDDARVLGETARHLPVRFEVVQDQGVRIDLDGDDVTRAIREESVGEAASRVATLPTVRAGLLDRQRDFQQAPGLVADGRDMGTVVFPDAALKVFLTASALVRARRRAAQLSVSEDSAIFERIYSDIIQRDERDATRATAPLKPADDAVIIDTSELGIEQVFDRVMALIAERRL</sequence>
<dbReference type="PANTHER" id="PTHR21299:SF2">
    <property type="entry name" value="CYTIDYLATE KINASE"/>
    <property type="match status" value="1"/>
</dbReference>
<evidence type="ECO:0000256" key="1">
    <source>
        <dbReference type="ARBA" id="ARBA00009427"/>
    </source>
</evidence>
<dbReference type="OrthoDB" id="9807434at2"/>
<dbReference type="SUPFAM" id="SSF52540">
    <property type="entry name" value="P-loop containing nucleoside triphosphate hydrolases"/>
    <property type="match status" value="1"/>
</dbReference>
<keyword evidence="3 8" id="KW-0547">Nucleotide-binding</keyword>
<comment type="caution">
    <text evidence="10">The sequence shown here is derived from an EMBL/GenBank/DDBJ whole genome shotgun (WGS) entry which is preliminary data.</text>
</comment>
<evidence type="ECO:0000313" key="11">
    <source>
        <dbReference type="Proteomes" id="UP000251800"/>
    </source>
</evidence>
<keyword evidence="2 8" id="KW-0808">Transferase</keyword>
<accession>A0A363UN02</accession>
<comment type="catalytic activity">
    <reaction evidence="7 8">
        <text>CMP + ATP = CDP + ADP</text>
        <dbReference type="Rhea" id="RHEA:11600"/>
        <dbReference type="ChEBI" id="CHEBI:30616"/>
        <dbReference type="ChEBI" id="CHEBI:58069"/>
        <dbReference type="ChEBI" id="CHEBI:60377"/>
        <dbReference type="ChEBI" id="CHEBI:456216"/>
        <dbReference type="EC" id="2.7.4.25"/>
    </reaction>
</comment>
<dbReference type="NCBIfam" id="TIGR00017">
    <property type="entry name" value="cmk"/>
    <property type="match status" value="1"/>
</dbReference>
<dbReference type="GO" id="GO:0015949">
    <property type="term" value="P:nucleobase-containing small molecule interconversion"/>
    <property type="evidence" value="ECO:0007669"/>
    <property type="project" value="TreeGrafter"/>
</dbReference>
<evidence type="ECO:0000256" key="6">
    <source>
        <dbReference type="ARBA" id="ARBA00047615"/>
    </source>
</evidence>
<dbReference type="Gene3D" id="3.40.50.300">
    <property type="entry name" value="P-loop containing nucleotide triphosphate hydrolases"/>
    <property type="match status" value="1"/>
</dbReference>
<dbReference type="PANTHER" id="PTHR21299">
    <property type="entry name" value="CYTIDYLATE KINASE/PANTOATE-BETA-ALANINE LIGASE"/>
    <property type="match status" value="1"/>
</dbReference>
<dbReference type="GO" id="GO:0005524">
    <property type="term" value="F:ATP binding"/>
    <property type="evidence" value="ECO:0007669"/>
    <property type="project" value="UniProtKB-UniRule"/>
</dbReference>
<dbReference type="InterPro" id="IPR011994">
    <property type="entry name" value="Cytidylate_kinase_dom"/>
</dbReference>
<feature type="binding site" evidence="8">
    <location>
        <begin position="12"/>
        <end position="20"/>
    </location>
    <ligand>
        <name>ATP</name>
        <dbReference type="ChEBI" id="CHEBI:30616"/>
    </ligand>
</feature>
<dbReference type="Proteomes" id="UP000251800">
    <property type="component" value="Unassembled WGS sequence"/>
</dbReference>
<keyword evidence="5 8" id="KW-0067">ATP-binding</keyword>
<dbReference type="GO" id="GO:0036430">
    <property type="term" value="F:CMP kinase activity"/>
    <property type="evidence" value="ECO:0007669"/>
    <property type="project" value="RHEA"/>
</dbReference>
<dbReference type="GO" id="GO:0036431">
    <property type="term" value="F:dCMP kinase activity"/>
    <property type="evidence" value="ECO:0007669"/>
    <property type="project" value="InterPro"/>
</dbReference>
<evidence type="ECO:0000256" key="7">
    <source>
        <dbReference type="ARBA" id="ARBA00048478"/>
    </source>
</evidence>
<evidence type="ECO:0000256" key="2">
    <source>
        <dbReference type="ARBA" id="ARBA00022679"/>
    </source>
</evidence>
<feature type="domain" description="Cytidylate kinase" evidence="9">
    <location>
        <begin position="8"/>
        <end position="222"/>
    </location>
</feature>
<dbReference type="InterPro" id="IPR027417">
    <property type="entry name" value="P-loop_NTPase"/>
</dbReference>